<feature type="domain" description="Glycoside hydrolase GH146 substrate-binding" evidence="4">
    <location>
        <begin position="645"/>
        <end position="782"/>
    </location>
</feature>
<feature type="signal peptide" evidence="2">
    <location>
        <begin position="1"/>
        <end position="21"/>
    </location>
</feature>
<dbReference type="SUPFAM" id="SSF48208">
    <property type="entry name" value="Six-hairpin glycosidases"/>
    <property type="match status" value="1"/>
</dbReference>
<dbReference type="OrthoDB" id="9757939at2"/>
<evidence type="ECO:0000313" key="6">
    <source>
        <dbReference type="EMBL" id="PRY44042.1"/>
    </source>
</evidence>
<dbReference type="Pfam" id="PF20620">
    <property type="entry name" value="DUF6805"/>
    <property type="match status" value="1"/>
</dbReference>
<dbReference type="GO" id="GO:0005975">
    <property type="term" value="P:carbohydrate metabolic process"/>
    <property type="evidence" value="ECO:0007669"/>
    <property type="project" value="InterPro"/>
</dbReference>
<dbReference type="Pfam" id="PF20736">
    <property type="entry name" value="Glyco_hydro127M"/>
    <property type="match status" value="1"/>
</dbReference>
<evidence type="ECO:0000256" key="1">
    <source>
        <dbReference type="SAM" id="MobiDB-lite"/>
    </source>
</evidence>
<dbReference type="InterPro" id="IPR008928">
    <property type="entry name" value="6-hairpin_glycosidase_sf"/>
</dbReference>
<dbReference type="EMBL" id="PVTE01000003">
    <property type="protein sequence ID" value="PRY44042.1"/>
    <property type="molecule type" value="Genomic_DNA"/>
</dbReference>
<keyword evidence="7" id="KW-1185">Reference proteome</keyword>
<evidence type="ECO:0000313" key="7">
    <source>
        <dbReference type="Proteomes" id="UP000238375"/>
    </source>
</evidence>
<name>A0A2T0TEE7_9BACT</name>
<dbReference type="InterPro" id="IPR049046">
    <property type="entry name" value="Beta-AFase-like_GH127_middle"/>
</dbReference>
<evidence type="ECO:0000259" key="3">
    <source>
        <dbReference type="Pfam" id="PF07944"/>
    </source>
</evidence>
<comment type="caution">
    <text evidence="6">The sequence shown here is derived from an EMBL/GenBank/DDBJ whole genome shotgun (WGS) entry which is preliminary data.</text>
</comment>
<feature type="region of interest" description="Disordered" evidence="1">
    <location>
        <begin position="659"/>
        <end position="679"/>
    </location>
</feature>
<organism evidence="6 7">
    <name type="scientific">Spirosoma oryzae</name>
    <dbReference type="NCBI Taxonomy" id="1469603"/>
    <lineage>
        <taxon>Bacteria</taxon>
        <taxon>Pseudomonadati</taxon>
        <taxon>Bacteroidota</taxon>
        <taxon>Cytophagia</taxon>
        <taxon>Cytophagales</taxon>
        <taxon>Cytophagaceae</taxon>
        <taxon>Spirosoma</taxon>
    </lineage>
</organism>
<accession>A0A2T0TEE7</accession>
<sequence>MLRISSLLLVCLLTVPGLLRAQRTDGYVVNPVAAPQATPFPLADVRLLPGSPFQRAMAVNARYLLQLDPDRFLHRWRTNAGLPPKGPLYGGWEGPASGSSHMLGHYLSALAIQYAASGERPFLDKLTYTVAELATIQQARRSGYIGGIPKEDSVWHDVIAGRIQSQGFDLNGAWVPWYMLHKVWAGLIDAYTYAGNQQAKAVVVKLSDWAYTQFIDMPDASFQRMLQCEHGGMNESLAEVYAITGDKRYLALSRKFNHHRILDPLANQIDALAGEHANTQIPKVIGVARQYELTGDEAAKTTADFFWETVVGHHSYANGGNSNYEYFQDADRLNRQLSPNTTETCNTYNMLKLTRHRFGWQPSARLVDYYERALYNHILASQHPQSGMLCYFTPMQAGKRKAVSTPFDSFWCCVGTGLENHAKYAESIYFRGADGSLYVNLFMPSLLSWREKGLTLRQETTYPAGETTTLTVQATRPARFPLRIRYPGWAGNGLTITVNGKPVPVNTRPGSYVTVDRVWNANDVVRVTIPMRLHTEALPDNRQRVAVLYGPLLLSGVLGKTAPTAADLPVLVTDNHPVGDWLRPVAGQPLTFRTAGVGRPHDVELMPLYSLFDQHYTVYWDLFSTQGWATRKAAYEAEQKRQQDLDARTIDQVRLGEMQPEKDHHFSSEQSTVSEVDGRKGRTLRNGGWFSVDLACDPTNPVAISSLYYGSDQREGAFSILVDGVALTTAAPLPESGSATLDGLFAEHVYPIPAALTAGKTKLTVRFQALPGQPGRPSFGLRLVRQPPAN</sequence>
<dbReference type="AlphaFoldDB" id="A0A2T0TEE7"/>
<keyword evidence="2" id="KW-0732">Signal</keyword>
<protein>
    <submittedName>
        <fullName evidence="6">Uncharacterized protein</fullName>
    </submittedName>
</protein>
<evidence type="ECO:0000259" key="5">
    <source>
        <dbReference type="Pfam" id="PF20736"/>
    </source>
</evidence>
<feature type="domain" description="Non-reducing end beta-L-arabinofuranosidase-like GH127 catalytic" evidence="3">
    <location>
        <begin position="44"/>
        <end position="426"/>
    </location>
</feature>
<dbReference type="InterPro" id="IPR046544">
    <property type="entry name" value="GH146_SB_dom"/>
</dbReference>
<reference evidence="6 7" key="1">
    <citation type="submission" date="2018-03" db="EMBL/GenBank/DDBJ databases">
        <title>Genomic Encyclopedia of Archaeal and Bacterial Type Strains, Phase II (KMG-II): from individual species to whole genera.</title>
        <authorList>
            <person name="Goeker M."/>
        </authorList>
    </citation>
    <scope>NUCLEOTIDE SEQUENCE [LARGE SCALE GENOMIC DNA]</scope>
    <source>
        <strain evidence="6 7">DSM 28354</strain>
    </source>
</reference>
<dbReference type="PANTHER" id="PTHR31151">
    <property type="entry name" value="PROLINE-TRNA LIGASE (DUF1680)"/>
    <property type="match status" value="1"/>
</dbReference>
<feature type="domain" description="Non-reducing end beta-L-arabinofuranosidase-like GH127 middle" evidence="5">
    <location>
        <begin position="437"/>
        <end position="531"/>
    </location>
</feature>
<dbReference type="RefSeq" id="WP_106136478.1">
    <property type="nucleotide sequence ID" value="NZ_PVTE01000003.1"/>
</dbReference>
<dbReference type="Pfam" id="PF07944">
    <property type="entry name" value="Beta-AFase-like_GH127_cat"/>
    <property type="match status" value="1"/>
</dbReference>
<evidence type="ECO:0000259" key="4">
    <source>
        <dbReference type="Pfam" id="PF20620"/>
    </source>
</evidence>
<feature type="chain" id="PRO_5015474096" evidence="2">
    <location>
        <begin position="22"/>
        <end position="790"/>
    </location>
</feature>
<gene>
    <name evidence="6" type="ORF">CLV58_10311</name>
</gene>
<dbReference type="PANTHER" id="PTHR31151:SF0">
    <property type="entry name" value="PROLINE-TRNA LIGASE (DUF1680)"/>
    <property type="match status" value="1"/>
</dbReference>
<dbReference type="Proteomes" id="UP000238375">
    <property type="component" value="Unassembled WGS sequence"/>
</dbReference>
<evidence type="ECO:0000256" key="2">
    <source>
        <dbReference type="SAM" id="SignalP"/>
    </source>
</evidence>
<proteinExistence type="predicted"/>
<dbReference type="InterPro" id="IPR012878">
    <property type="entry name" value="Beta-AFase-like_GH127_cat"/>
</dbReference>